<dbReference type="PhylomeDB" id="Q54G84"/>
<evidence type="ECO:0000256" key="1">
    <source>
        <dbReference type="ARBA" id="ARBA00005578"/>
    </source>
</evidence>
<dbReference type="InterPro" id="IPR036065">
    <property type="entry name" value="BolA-like_sf"/>
</dbReference>
<dbReference type="AlphaFoldDB" id="Q54G84"/>
<dbReference type="PaxDb" id="44689-DDB0266825"/>
<evidence type="ECO:0000313" key="5">
    <source>
        <dbReference type="Proteomes" id="UP000002195"/>
    </source>
</evidence>
<dbReference type="RefSeq" id="XP_635799.1">
    <property type="nucleotide sequence ID" value="XM_630707.1"/>
</dbReference>
<organism evidence="4 5">
    <name type="scientific">Dictyostelium discoideum</name>
    <name type="common">Social amoeba</name>
    <dbReference type="NCBI Taxonomy" id="44689"/>
    <lineage>
        <taxon>Eukaryota</taxon>
        <taxon>Amoebozoa</taxon>
        <taxon>Evosea</taxon>
        <taxon>Eumycetozoa</taxon>
        <taxon>Dictyostelia</taxon>
        <taxon>Dictyosteliales</taxon>
        <taxon>Dictyosteliaceae</taxon>
        <taxon>Dictyostelium</taxon>
    </lineage>
</organism>
<dbReference type="GO" id="GO:0005739">
    <property type="term" value="C:mitochondrion"/>
    <property type="evidence" value="ECO:0000318"/>
    <property type="project" value="GO_Central"/>
</dbReference>
<dbReference type="Proteomes" id="UP000002195">
    <property type="component" value="Unassembled WGS sequence"/>
</dbReference>
<name>Q54G84_DICDI</name>
<comment type="similarity">
    <text evidence="1 2">Belongs to the BolA/IbaG family.</text>
</comment>
<evidence type="ECO:0000256" key="3">
    <source>
        <dbReference type="SAM" id="MobiDB-lite"/>
    </source>
</evidence>
<dbReference type="dictyBase" id="DDB_G0290319"/>
<keyword evidence="5" id="KW-1185">Reference proteome</keyword>
<feature type="region of interest" description="Disordered" evidence="3">
    <location>
        <begin position="121"/>
        <end position="151"/>
    </location>
</feature>
<feature type="compositionally biased region" description="Basic and acidic residues" evidence="3">
    <location>
        <begin position="138"/>
        <end position="151"/>
    </location>
</feature>
<comment type="caution">
    <text evidence="4">The sequence shown here is derived from an EMBL/GenBank/DDBJ whole genome shotgun (WGS) entry which is preliminary data.</text>
</comment>
<evidence type="ECO:0000313" key="4">
    <source>
        <dbReference type="EMBL" id="EAL62286.1"/>
    </source>
</evidence>
<dbReference type="VEuPathDB" id="AmoebaDB:DDB_G0290319"/>
<dbReference type="SUPFAM" id="SSF82657">
    <property type="entry name" value="BolA-like"/>
    <property type="match status" value="1"/>
</dbReference>
<gene>
    <name evidence="4" type="ORF">DDB_G0290319</name>
</gene>
<dbReference type="GeneID" id="8627604"/>
<dbReference type="InterPro" id="IPR050961">
    <property type="entry name" value="BolA/IbaG_stress_morph_reg"/>
</dbReference>
<dbReference type="FunFam" id="3.30.300.90:FF:000001">
    <property type="entry name" value="Transcriptional regulator BolA"/>
    <property type="match status" value="1"/>
</dbReference>
<dbReference type="SMR" id="Q54G84"/>
<dbReference type="InterPro" id="IPR002634">
    <property type="entry name" value="BolA"/>
</dbReference>
<dbReference type="GO" id="GO:1990229">
    <property type="term" value="C:iron-sulfur cluster assembly complex"/>
    <property type="evidence" value="ECO:0007669"/>
    <property type="project" value="UniProtKB-ARBA"/>
</dbReference>
<dbReference type="Gene3D" id="3.30.300.90">
    <property type="entry name" value="BolA-like"/>
    <property type="match status" value="1"/>
</dbReference>
<proteinExistence type="inferred from homology"/>
<reference evidence="4 5" key="1">
    <citation type="journal article" date="2005" name="Nature">
        <title>The genome of the social amoeba Dictyostelium discoideum.</title>
        <authorList>
            <consortium name="The Dictyostelium discoideum Sequencing Consortium"/>
            <person name="Eichinger L."/>
            <person name="Pachebat J.A."/>
            <person name="Glockner G."/>
            <person name="Rajandream M.A."/>
            <person name="Sucgang R."/>
            <person name="Berriman M."/>
            <person name="Song J."/>
            <person name="Olsen R."/>
            <person name="Szafranski K."/>
            <person name="Xu Q."/>
            <person name="Tunggal B."/>
            <person name="Kummerfeld S."/>
            <person name="Madera M."/>
            <person name="Konfortov B.A."/>
            <person name="Rivero F."/>
            <person name="Bankier A.T."/>
            <person name="Lehmann R."/>
            <person name="Hamlin N."/>
            <person name="Davies R."/>
            <person name="Gaudet P."/>
            <person name="Fey P."/>
            <person name="Pilcher K."/>
            <person name="Chen G."/>
            <person name="Saunders D."/>
            <person name="Sodergren E."/>
            <person name="Davis P."/>
            <person name="Kerhornou A."/>
            <person name="Nie X."/>
            <person name="Hall N."/>
            <person name="Anjard C."/>
            <person name="Hemphill L."/>
            <person name="Bason N."/>
            <person name="Farbrother P."/>
            <person name="Desany B."/>
            <person name="Just E."/>
            <person name="Morio T."/>
            <person name="Rost R."/>
            <person name="Churcher C."/>
            <person name="Cooper J."/>
            <person name="Haydock S."/>
            <person name="van Driessche N."/>
            <person name="Cronin A."/>
            <person name="Goodhead I."/>
            <person name="Muzny D."/>
            <person name="Mourier T."/>
            <person name="Pain A."/>
            <person name="Lu M."/>
            <person name="Harper D."/>
            <person name="Lindsay R."/>
            <person name="Hauser H."/>
            <person name="James K."/>
            <person name="Quiles M."/>
            <person name="Madan Babu M."/>
            <person name="Saito T."/>
            <person name="Buchrieser C."/>
            <person name="Wardroper A."/>
            <person name="Felder M."/>
            <person name="Thangavelu M."/>
            <person name="Johnson D."/>
            <person name="Knights A."/>
            <person name="Loulseged H."/>
            <person name="Mungall K."/>
            <person name="Oliver K."/>
            <person name="Price C."/>
            <person name="Quail M.A."/>
            <person name="Urushihara H."/>
            <person name="Hernandez J."/>
            <person name="Rabbinowitsch E."/>
            <person name="Steffen D."/>
            <person name="Sanders M."/>
            <person name="Ma J."/>
            <person name="Kohara Y."/>
            <person name="Sharp S."/>
            <person name="Simmonds M."/>
            <person name="Spiegler S."/>
            <person name="Tivey A."/>
            <person name="Sugano S."/>
            <person name="White B."/>
            <person name="Walker D."/>
            <person name="Woodward J."/>
            <person name="Winckler T."/>
            <person name="Tanaka Y."/>
            <person name="Shaulsky G."/>
            <person name="Schleicher M."/>
            <person name="Weinstock G."/>
            <person name="Rosenthal A."/>
            <person name="Cox E.C."/>
            <person name="Chisholm R.L."/>
            <person name="Gibbs R."/>
            <person name="Loomis W.F."/>
            <person name="Platzer M."/>
            <person name="Kay R.R."/>
            <person name="Williams J."/>
            <person name="Dear P.H."/>
            <person name="Noegel A.A."/>
            <person name="Barrell B."/>
            <person name="Kuspa A."/>
        </authorList>
    </citation>
    <scope>NUCLEOTIDE SEQUENCE [LARGE SCALE GENOMIC DNA]</scope>
    <source>
        <strain evidence="4 5">AX4</strain>
    </source>
</reference>
<dbReference type="Pfam" id="PF01722">
    <property type="entry name" value="BolA"/>
    <property type="match status" value="1"/>
</dbReference>
<dbReference type="eggNOG" id="KOG2313">
    <property type="taxonomic scope" value="Eukaryota"/>
</dbReference>
<dbReference type="EMBL" id="AAFI02000162">
    <property type="protein sequence ID" value="EAL62286.1"/>
    <property type="molecule type" value="Genomic_DNA"/>
</dbReference>
<dbReference type="STRING" id="44689.Q54G84"/>
<sequence>MIRNLINGQLFKTSIETVKVRYFVVNNNNNNNNNNGGGEPIKNTIIEKLSNQFKPIHLDVVNESYMHSVPRGSETHFKVIIVSDIFNGKSVVAQHRLINDTLKNEMKNGVHALSIHCSTPDKWDESTISPSPGCMGGSKKEKQQKQQKDEK</sequence>
<protein>
    <submittedName>
        <fullName evidence="4">BolA family protein</fullName>
    </submittedName>
</protein>
<accession>Q54G84</accession>
<dbReference type="InParanoid" id="Q54G84"/>
<evidence type="ECO:0000256" key="2">
    <source>
        <dbReference type="RuleBase" id="RU003860"/>
    </source>
</evidence>
<dbReference type="PANTHER" id="PTHR46229:SF2">
    <property type="entry name" value="BOLA-LIKE PROTEIN 1"/>
    <property type="match status" value="1"/>
</dbReference>
<dbReference type="KEGG" id="ddi:DDB_G0290319"/>
<dbReference type="HOGENOM" id="CLU_109462_3_0_1"/>
<dbReference type="FunCoup" id="Q54G84">
    <property type="interactions" value="6"/>
</dbReference>
<dbReference type="PANTHER" id="PTHR46229">
    <property type="entry name" value="BOLA TRANSCRIPTION REGULATOR"/>
    <property type="match status" value="1"/>
</dbReference>
<dbReference type="OMA" id="CLGGFGK"/>